<dbReference type="Gene3D" id="3.30.200.20">
    <property type="entry name" value="Phosphorylase Kinase, domain 1"/>
    <property type="match status" value="1"/>
</dbReference>
<keyword evidence="9" id="KW-0411">Iron-sulfur</keyword>
<evidence type="ECO:0000256" key="4">
    <source>
        <dbReference type="ARBA" id="ARBA00022723"/>
    </source>
</evidence>
<keyword evidence="7" id="KW-0067">ATP-binding</keyword>
<evidence type="ECO:0000313" key="14">
    <source>
        <dbReference type="Proteomes" id="UP000654345"/>
    </source>
</evidence>
<dbReference type="Gene3D" id="1.10.510.10">
    <property type="entry name" value="Transferase(Phosphotransferase) domain 1"/>
    <property type="match status" value="1"/>
</dbReference>
<evidence type="ECO:0000259" key="11">
    <source>
        <dbReference type="PROSITE" id="PS50011"/>
    </source>
</evidence>
<evidence type="ECO:0000256" key="6">
    <source>
        <dbReference type="ARBA" id="ARBA00022777"/>
    </source>
</evidence>
<dbReference type="InterPro" id="IPR000719">
    <property type="entry name" value="Prot_kinase_dom"/>
</dbReference>
<evidence type="ECO:0000256" key="9">
    <source>
        <dbReference type="ARBA" id="ARBA00023014"/>
    </source>
</evidence>
<dbReference type="Proteomes" id="UP000654345">
    <property type="component" value="Unassembled WGS sequence"/>
</dbReference>
<evidence type="ECO:0000256" key="2">
    <source>
        <dbReference type="ARBA" id="ARBA00022679"/>
    </source>
</evidence>
<organism evidence="13 14">
    <name type="scientific">Ktedonobacter robiniae</name>
    <dbReference type="NCBI Taxonomy" id="2778365"/>
    <lineage>
        <taxon>Bacteria</taxon>
        <taxon>Bacillati</taxon>
        <taxon>Chloroflexota</taxon>
        <taxon>Ktedonobacteria</taxon>
        <taxon>Ktedonobacterales</taxon>
        <taxon>Ktedonobacteraceae</taxon>
        <taxon>Ktedonobacter</taxon>
    </lineage>
</organism>
<dbReference type="EMBL" id="BNJG01000001">
    <property type="protein sequence ID" value="GHO53472.1"/>
    <property type="molecule type" value="Genomic_DNA"/>
</dbReference>
<dbReference type="InterPro" id="IPR011009">
    <property type="entry name" value="Kinase-like_dom_sf"/>
</dbReference>
<evidence type="ECO:0000256" key="5">
    <source>
        <dbReference type="ARBA" id="ARBA00022741"/>
    </source>
</evidence>
<gene>
    <name evidence="13" type="ORF">KSB_19470</name>
</gene>
<dbReference type="PANTHER" id="PTHR43671:SF13">
    <property type="entry name" value="SERINE_THREONINE-PROTEIN KINASE NEK2"/>
    <property type="match status" value="1"/>
</dbReference>
<reference evidence="13 14" key="1">
    <citation type="journal article" date="2021" name="Int. J. Syst. Evol. Microbiol.">
        <title>Reticulibacter mediterranei gen. nov., sp. nov., within the new family Reticulibacteraceae fam. nov., and Ktedonospora formicarum gen. nov., sp. nov., Ktedonobacter robiniae sp. nov., Dictyobacter formicarum sp. nov. and Dictyobacter arantiisoli sp. nov., belonging to the class Ktedonobacteria.</title>
        <authorList>
            <person name="Yabe S."/>
            <person name="Zheng Y."/>
            <person name="Wang C.M."/>
            <person name="Sakai Y."/>
            <person name="Abe K."/>
            <person name="Yokota A."/>
            <person name="Donadio S."/>
            <person name="Cavaletti L."/>
            <person name="Monciardini P."/>
        </authorList>
    </citation>
    <scope>NUCLEOTIDE SEQUENCE [LARGE SCALE GENOMIC DNA]</scope>
    <source>
        <strain evidence="13 14">SOSP1-30</strain>
    </source>
</reference>
<feature type="region of interest" description="Disordered" evidence="10">
    <location>
        <begin position="316"/>
        <end position="355"/>
    </location>
</feature>
<evidence type="ECO:0000256" key="8">
    <source>
        <dbReference type="ARBA" id="ARBA00023004"/>
    </source>
</evidence>
<accession>A0ABQ3UM28</accession>
<sequence length="532" mass="58098">MRIERCQMVESLTNARLAGTMVGNYQLKQVLQEHPWGHVFLAHNREGRSVMLRLLDFESAANPSRLSLPPENHMIYLGRFQQEASQVAKLQHPHILPLLDYGNFQGMPFLVYPYVSLVPLRTLLTRNVPSDLRIVGQYLEQIISALEYAHEHAVLHRNLSTNNIFLHNNRHLLLGEFGLLRIRELSLAVRSEKHTFEGDSESSAPEQLLGRSVGAYTDIYALGAIIFRLLTGQPPFQGRSRNEIMRQHLYAEVPSLSAWLSEPPAGLEALLLKAMAKEPQMRYRHPGEVLQAYYQVVAPERLPAVAALMQNTSQAASKHSLSGDANEIDTEHGRAQRHASRPVTPAGEGAPHKQISRRTLFAVGGGTAAAVTIAALGVNMLSAHVTPPTAPMPGTKPQAGQPGATGTQPPRAQNKPTQAAQPTQAPKPMNGKVLAHTGDIPINQAITFTLPDQKNPGVLIHLPSTNFVAFDSTCTHQGCAVQYDQGSKHLICPCHSAVFDPANNASVLQGPAMTPLKKVQIMVNADGTITMA</sequence>
<feature type="region of interest" description="Disordered" evidence="10">
    <location>
        <begin position="387"/>
        <end position="432"/>
    </location>
</feature>
<protein>
    <recommendedName>
        <fullName evidence="1">non-specific serine/threonine protein kinase</fullName>
        <ecNumber evidence="1">2.7.11.1</ecNumber>
    </recommendedName>
</protein>
<dbReference type="InterPro" id="IPR017941">
    <property type="entry name" value="Rieske_2Fe-2S"/>
</dbReference>
<dbReference type="EC" id="2.7.11.1" evidence="1"/>
<keyword evidence="2" id="KW-0808">Transferase</keyword>
<evidence type="ECO:0000256" key="7">
    <source>
        <dbReference type="ARBA" id="ARBA00022840"/>
    </source>
</evidence>
<keyword evidence="5" id="KW-0547">Nucleotide-binding</keyword>
<proteinExistence type="predicted"/>
<dbReference type="SUPFAM" id="SSF56112">
    <property type="entry name" value="Protein kinase-like (PK-like)"/>
    <property type="match status" value="1"/>
</dbReference>
<feature type="compositionally biased region" description="Polar residues" evidence="10">
    <location>
        <begin position="404"/>
        <end position="424"/>
    </location>
</feature>
<keyword evidence="6" id="KW-0418">Kinase</keyword>
<dbReference type="Pfam" id="PF00069">
    <property type="entry name" value="Pkinase"/>
    <property type="match status" value="1"/>
</dbReference>
<feature type="domain" description="Rieske" evidence="12">
    <location>
        <begin position="432"/>
        <end position="530"/>
    </location>
</feature>
<dbReference type="Gene3D" id="2.102.10.10">
    <property type="entry name" value="Rieske [2Fe-2S] iron-sulphur domain"/>
    <property type="match status" value="1"/>
</dbReference>
<keyword evidence="3" id="KW-0001">2Fe-2S</keyword>
<name>A0ABQ3UM28_9CHLR</name>
<dbReference type="CDD" id="cd14014">
    <property type="entry name" value="STKc_PknB_like"/>
    <property type="match status" value="1"/>
</dbReference>
<dbReference type="Pfam" id="PF00355">
    <property type="entry name" value="Rieske"/>
    <property type="match status" value="1"/>
</dbReference>
<dbReference type="InterPro" id="IPR036922">
    <property type="entry name" value="Rieske_2Fe-2S_sf"/>
</dbReference>
<evidence type="ECO:0000259" key="12">
    <source>
        <dbReference type="PROSITE" id="PS51296"/>
    </source>
</evidence>
<dbReference type="PANTHER" id="PTHR43671">
    <property type="entry name" value="SERINE/THREONINE-PROTEIN KINASE NEK"/>
    <property type="match status" value="1"/>
</dbReference>
<dbReference type="PROSITE" id="PS50011">
    <property type="entry name" value="PROTEIN_KINASE_DOM"/>
    <property type="match status" value="1"/>
</dbReference>
<comment type="caution">
    <text evidence="13">The sequence shown here is derived from an EMBL/GenBank/DDBJ whole genome shotgun (WGS) entry which is preliminary data.</text>
</comment>
<keyword evidence="14" id="KW-1185">Reference proteome</keyword>
<keyword evidence="4" id="KW-0479">Metal-binding</keyword>
<keyword evidence="8" id="KW-0408">Iron</keyword>
<dbReference type="InterPro" id="IPR050660">
    <property type="entry name" value="NEK_Ser/Thr_kinase"/>
</dbReference>
<dbReference type="SUPFAM" id="SSF50022">
    <property type="entry name" value="ISP domain"/>
    <property type="match status" value="1"/>
</dbReference>
<dbReference type="PROSITE" id="PS51296">
    <property type="entry name" value="RIESKE"/>
    <property type="match status" value="1"/>
</dbReference>
<evidence type="ECO:0000313" key="13">
    <source>
        <dbReference type="EMBL" id="GHO53472.1"/>
    </source>
</evidence>
<evidence type="ECO:0000256" key="1">
    <source>
        <dbReference type="ARBA" id="ARBA00012513"/>
    </source>
</evidence>
<evidence type="ECO:0000256" key="3">
    <source>
        <dbReference type="ARBA" id="ARBA00022714"/>
    </source>
</evidence>
<evidence type="ECO:0000256" key="10">
    <source>
        <dbReference type="SAM" id="MobiDB-lite"/>
    </source>
</evidence>
<feature type="domain" description="Protein kinase" evidence="11">
    <location>
        <begin position="25"/>
        <end position="294"/>
    </location>
</feature>